<dbReference type="InterPro" id="IPR047110">
    <property type="entry name" value="GABD/Sad-like"/>
</dbReference>
<dbReference type="AlphaFoldDB" id="A0A346XYT2"/>
<dbReference type="FunFam" id="3.40.605.10:FF:000012">
    <property type="entry name" value="NAD-dependent succinate-semialdehyde dehydrogenase"/>
    <property type="match status" value="1"/>
</dbReference>
<dbReference type="PANTHER" id="PTHR43217">
    <property type="entry name" value="SUCCINATE SEMIALDEHYDE DEHYDROGENASE [NAD(P)+] SAD"/>
    <property type="match status" value="1"/>
</dbReference>
<organism evidence="5 6">
    <name type="scientific">Euzebya pacifica</name>
    <dbReference type="NCBI Taxonomy" id="1608957"/>
    <lineage>
        <taxon>Bacteria</taxon>
        <taxon>Bacillati</taxon>
        <taxon>Actinomycetota</taxon>
        <taxon>Nitriliruptoria</taxon>
        <taxon>Euzebyales</taxon>
    </lineage>
</organism>
<proteinExistence type="inferred from homology"/>
<protein>
    <submittedName>
        <fullName evidence="5">Succinate-semialdehyde dehydrogenase [NAD]</fullName>
    </submittedName>
</protein>
<evidence type="ECO:0000259" key="4">
    <source>
        <dbReference type="Pfam" id="PF00171"/>
    </source>
</evidence>
<dbReference type="OrthoDB" id="6882680at2"/>
<feature type="domain" description="Aldehyde dehydrogenase" evidence="4">
    <location>
        <begin position="5"/>
        <end position="453"/>
    </location>
</feature>
<keyword evidence="2" id="KW-0521">NADP</keyword>
<dbReference type="GO" id="GO:0004777">
    <property type="term" value="F:succinate-semialdehyde dehydrogenase (NAD+) activity"/>
    <property type="evidence" value="ECO:0007669"/>
    <property type="project" value="TreeGrafter"/>
</dbReference>
<dbReference type="PANTHER" id="PTHR43217:SF2">
    <property type="entry name" value="SUCCINATE-SEMIALDEHYDE DEHYDROGENASE [NADP(+)]"/>
    <property type="match status" value="1"/>
</dbReference>
<dbReference type="CDD" id="cd07100">
    <property type="entry name" value="ALDH_SSADH1_GabD1"/>
    <property type="match status" value="1"/>
</dbReference>
<evidence type="ECO:0000313" key="6">
    <source>
        <dbReference type="Proteomes" id="UP000264006"/>
    </source>
</evidence>
<accession>A0A346XYT2</accession>
<dbReference type="SUPFAM" id="SSF53720">
    <property type="entry name" value="ALDH-like"/>
    <property type="match status" value="1"/>
</dbReference>
<evidence type="ECO:0000256" key="2">
    <source>
        <dbReference type="ARBA" id="ARBA00022857"/>
    </source>
</evidence>
<reference evidence="5 6" key="1">
    <citation type="submission" date="2018-09" db="EMBL/GenBank/DDBJ databases">
        <title>Complete genome sequence of Euzebya sp. DY32-46 isolated from seawater of Pacific Ocean.</title>
        <authorList>
            <person name="Xu L."/>
            <person name="Wu Y.-H."/>
            <person name="Xu X.-W."/>
        </authorList>
    </citation>
    <scope>NUCLEOTIDE SEQUENCE [LARGE SCALE GENOMIC DNA]</scope>
    <source>
        <strain evidence="5 6">DY32-46</strain>
    </source>
</reference>
<dbReference type="Pfam" id="PF00171">
    <property type="entry name" value="Aldedh"/>
    <property type="match status" value="1"/>
</dbReference>
<dbReference type="Gene3D" id="3.40.605.10">
    <property type="entry name" value="Aldehyde Dehydrogenase, Chain A, domain 1"/>
    <property type="match status" value="1"/>
</dbReference>
<dbReference type="Proteomes" id="UP000264006">
    <property type="component" value="Chromosome"/>
</dbReference>
<dbReference type="RefSeq" id="WP_114591881.1">
    <property type="nucleotide sequence ID" value="NZ_CP031165.1"/>
</dbReference>
<keyword evidence="3" id="KW-0560">Oxidoreductase</keyword>
<evidence type="ECO:0000256" key="3">
    <source>
        <dbReference type="ARBA" id="ARBA00023002"/>
    </source>
</evidence>
<evidence type="ECO:0000256" key="1">
    <source>
        <dbReference type="ARBA" id="ARBA00009986"/>
    </source>
</evidence>
<dbReference type="EMBL" id="CP031165">
    <property type="protein sequence ID" value="AXV07379.1"/>
    <property type="molecule type" value="Genomic_DNA"/>
</dbReference>
<dbReference type="InterPro" id="IPR016163">
    <property type="entry name" value="Ald_DH_C"/>
</dbReference>
<comment type="similarity">
    <text evidence="1">Belongs to the aldehyde dehydrogenase family.</text>
</comment>
<dbReference type="Gene3D" id="3.40.309.10">
    <property type="entry name" value="Aldehyde Dehydrogenase, Chain A, domain 2"/>
    <property type="match status" value="1"/>
</dbReference>
<dbReference type="InterPro" id="IPR015590">
    <property type="entry name" value="Aldehyde_DH_dom"/>
</dbReference>
<sequence length="457" mass="49561">MPTSTTVNPATGEDIATYTHHTDDELTQLIDAADNAFDKWRRESFQTRANAIRTLGQLLRDNVDELSALMSEEMGKVIGQGPSEVELCAAICDYTADNGATMLADEDRELDGGRAIVTHQPVGVIYGIQPWNFPIYQVIRYSIPQIMAGNTVLLKHAQNVWGMAERLQELYEDAGLPKGVFTALKISHDQSDEVIANPKVRGVTLTGSDGAGRHVAAVAGKHLKKTVMELGSNDAYVVLSDADIERTVKTCVMGRIVNNGETCVAAKRFIVVDDVYEAFRDAFVERMSGVEMADPTDPKAKLGPMARTELRDTLHDQVTESVEKGATLLLGGEVPDRPGAWYPATVLEDVAPGQPAYDDELFGPAAALIRVKDDAEAMRVANDSRYGLGGGIFSADVDRAIELARTEFDTGMVNINGYNLAKPNLPFGGVKDSGYGREHGGFGIHEFVNTKAVMIVE</sequence>
<dbReference type="InterPro" id="IPR016161">
    <property type="entry name" value="Ald_DH/histidinol_DH"/>
</dbReference>
<evidence type="ECO:0000313" key="5">
    <source>
        <dbReference type="EMBL" id="AXV07379.1"/>
    </source>
</evidence>
<dbReference type="KEGG" id="euz:DVS28_a2700"/>
<name>A0A346XYT2_9ACTN</name>
<dbReference type="GO" id="GO:0004030">
    <property type="term" value="F:aldehyde dehydrogenase [NAD(P)+] activity"/>
    <property type="evidence" value="ECO:0007669"/>
    <property type="project" value="InterPro"/>
</dbReference>
<dbReference type="InterPro" id="IPR044148">
    <property type="entry name" value="ALDH_GabD1-like"/>
</dbReference>
<dbReference type="InterPro" id="IPR016162">
    <property type="entry name" value="Ald_DH_N"/>
</dbReference>
<gene>
    <name evidence="5" type="ORF">DVS28_a2700</name>
</gene>
<keyword evidence="6" id="KW-1185">Reference proteome</keyword>